<dbReference type="NCBIfam" id="TIGR01552">
    <property type="entry name" value="phd_fam"/>
    <property type="match status" value="1"/>
</dbReference>
<dbReference type="Gene3D" id="3.40.1620.10">
    <property type="entry name" value="YefM-like domain"/>
    <property type="match status" value="1"/>
</dbReference>
<dbReference type="RefSeq" id="WP_076705133.1">
    <property type="nucleotide sequence ID" value="NZ_MRDE01000074.1"/>
</dbReference>
<comment type="caution">
    <text evidence="2">The sequence shown here is derived from an EMBL/GenBank/DDBJ whole genome shotgun (WGS) entry which is preliminary data.</text>
</comment>
<name>A0A1R1L795_9MICC</name>
<organism evidence="2 3">
    <name type="scientific">Tersicoccus phoenicis</name>
    <dbReference type="NCBI Taxonomy" id="554083"/>
    <lineage>
        <taxon>Bacteria</taxon>
        <taxon>Bacillati</taxon>
        <taxon>Actinomycetota</taxon>
        <taxon>Actinomycetes</taxon>
        <taxon>Micrococcales</taxon>
        <taxon>Micrococcaceae</taxon>
        <taxon>Tersicoccus</taxon>
    </lineage>
</organism>
<gene>
    <name evidence="2" type="ORF">BKD30_12355</name>
</gene>
<comment type="similarity">
    <text evidence="1">Belongs to the phD/YefM antitoxin family.</text>
</comment>
<accession>A0A1R1L795</accession>
<evidence type="ECO:0000313" key="3">
    <source>
        <dbReference type="Proteomes" id="UP000187085"/>
    </source>
</evidence>
<keyword evidence="3" id="KW-1185">Reference proteome</keyword>
<reference evidence="2 3" key="1">
    <citation type="submission" date="2016-12" db="EMBL/GenBank/DDBJ databases">
        <title>Draft genome of Tersicoccus phoenicis 1P05MA.</title>
        <authorList>
            <person name="Nakajima Y."/>
            <person name="Yoshizawa S."/>
            <person name="Nakamura K."/>
            <person name="Ogura Y."/>
            <person name="Hayashi T."/>
            <person name="Kogure K."/>
        </authorList>
    </citation>
    <scope>NUCLEOTIDE SEQUENCE [LARGE SCALE GENOMIC DNA]</scope>
    <source>
        <strain evidence="2 3">1p05MA</strain>
    </source>
</reference>
<dbReference type="SUPFAM" id="SSF143120">
    <property type="entry name" value="YefM-like"/>
    <property type="match status" value="1"/>
</dbReference>
<dbReference type="AlphaFoldDB" id="A0A1R1L795"/>
<dbReference type="InterPro" id="IPR036165">
    <property type="entry name" value="YefM-like_sf"/>
</dbReference>
<dbReference type="Proteomes" id="UP000187085">
    <property type="component" value="Unassembled WGS sequence"/>
</dbReference>
<dbReference type="STRING" id="554083.BKD30_12355"/>
<sequence>MGVIPQKELRNHVGEVLRRVESGEVLTVTVAGRPVAELHPASRRRWVSGPSLTKVWQEPAPQTLEADLTQLDAGLADPFTS</sequence>
<dbReference type="EMBL" id="MRDE01000074">
    <property type="protein sequence ID" value="OMH23421.1"/>
    <property type="molecule type" value="Genomic_DNA"/>
</dbReference>
<evidence type="ECO:0000256" key="1">
    <source>
        <dbReference type="ARBA" id="ARBA00009981"/>
    </source>
</evidence>
<proteinExistence type="inferred from homology"/>
<evidence type="ECO:0000313" key="2">
    <source>
        <dbReference type="EMBL" id="OMH23421.1"/>
    </source>
</evidence>
<protein>
    <submittedName>
        <fullName evidence="2">Prevent-host-death family protein</fullName>
    </submittedName>
</protein>